<evidence type="ECO:0000256" key="1">
    <source>
        <dbReference type="SAM" id="MobiDB-lite"/>
    </source>
</evidence>
<name>A0ABP9IWB1_9ACTN</name>
<accession>A0ABP9IWB1</accession>
<keyword evidence="3" id="KW-1185">Reference proteome</keyword>
<proteinExistence type="predicted"/>
<evidence type="ECO:0000313" key="2">
    <source>
        <dbReference type="EMBL" id="GAA5012600.1"/>
    </source>
</evidence>
<dbReference type="EMBL" id="BAABKB010000010">
    <property type="protein sequence ID" value="GAA5012600.1"/>
    <property type="molecule type" value="Genomic_DNA"/>
</dbReference>
<protein>
    <recommendedName>
        <fullName evidence="4">Resolvase/invertase-type recombinase catalytic domain-containing protein</fullName>
    </recommendedName>
</protein>
<dbReference type="Proteomes" id="UP001501759">
    <property type="component" value="Unassembled WGS sequence"/>
</dbReference>
<comment type="caution">
    <text evidence="2">The sequence shown here is derived from an EMBL/GenBank/DDBJ whole genome shotgun (WGS) entry which is preliminary data.</text>
</comment>
<gene>
    <name evidence="2" type="ORF">GCM10023335_34750</name>
</gene>
<evidence type="ECO:0000313" key="3">
    <source>
        <dbReference type="Proteomes" id="UP001501759"/>
    </source>
</evidence>
<evidence type="ECO:0008006" key="4">
    <source>
        <dbReference type="Google" id="ProtNLM"/>
    </source>
</evidence>
<reference evidence="3" key="1">
    <citation type="journal article" date="2019" name="Int. J. Syst. Evol. Microbiol.">
        <title>The Global Catalogue of Microorganisms (GCM) 10K type strain sequencing project: providing services to taxonomists for standard genome sequencing and annotation.</title>
        <authorList>
            <consortium name="The Broad Institute Genomics Platform"/>
            <consortium name="The Broad Institute Genome Sequencing Center for Infectious Disease"/>
            <person name="Wu L."/>
            <person name="Ma J."/>
        </authorList>
    </citation>
    <scope>NUCLEOTIDE SEQUENCE [LARGE SCALE GENOMIC DNA]</scope>
    <source>
        <strain evidence="3">JCM 18409</strain>
    </source>
</reference>
<feature type="region of interest" description="Disordered" evidence="1">
    <location>
        <begin position="1"/>
        <end position="48"/>
    </location>
</feature>
<organism evidence="2 3">
    <name type="scientific">Streptomyces siamensis</name>
    <dbReference type="NCBI Taxonomy" id="1274986"/>
    <lineage>
        <taxon>Bacteria</taxon>
        <taxon>Bacillati</taxon>
        <taxon>Actinomycetota</taxon>
        <taxon>Actinomycetes</taxon>
        <taxon>Kitasatosporales</taxon>
        <taxon>Streptomycetaceae</taxon>
        <taxon>Streptomyces</taxon>
    </lineage>
</organism>
<sequence length="185" mass="20237">MGDARGASVPHAGRFPLEHGGPGPHAPDRPLGPSGARGPHTPDHPLDRDDRARALRVTAIASLIPLEELEADPFLVDSRSQHAICARWAAERGYVVTRELLVGGLRTDHRTLWEDVEAGLVDLFVAPSRRVLERALVSVDEFTAECVRRGVRVETVGCAEPSYDAQMKARIHRRLSMPTAGYDGR</sequence>